<dbReference type="AlphaFoldDB" id="F5ZCT7"/>
<dbReference type="Proteomes" id="UP000000683">
    <property type="component" value="Chromosome"/>
</dbReference>
<sequence>MHSSIAKAQVKGTFRVANDVLDKYNAEAEKRVGQNKPFSRKSMTAYVQNIFDMYGDLLLFHRIDKQNSSWHFDSLNLAINPDHADFGELGILHCIICERVITRNIRVRRQPYHHYSSKCYVHEHFLQRVHQRASPLQTQNIKNMLMSMVLWLDKHHRTSDRQTAKLFFVSGKHVVVATYHAKLDVYVFNTVLSKEMFSFKQEQDFQQAYVLLNQSENDFVCINEAGELIDAFKARNELSLDEILSNTNFFNLD</sequence>
<proteinExistence type="predicted"/>
<dbReference type="HOGENOM" id="CLU_1096845_0_0_6"/>
<dbReference type="RefSeq" id="WP_013784631.1">
    <property type="nucleotide sequence ID" value="NC_015554.1"/>
</dbReference>
<dbReference type="eggNOG" id="ENOG502ZINK">
    <property type="taxonomic scope" value="Bacteria"/>
</dbReference>
<reference evidence="1 2" key="1">
    <citation type="journal article" date="2011" name="J. Bacteriol.">
        <title>Complete genome sequence of the polycyclic aromatic hydrocarbon-degrading bacterium Alteromonas sp. strain SN2.</title>
        <authorList>
            <person name="Jin H.M."/>
            <person name="Jeong H."/>
            <person name="Moon E.J."/>
            <person name="Math R.K."/>
            <person name="Lee K."/>
            <person name="Kim H.J."/>
            <person name="Jeon C.O."/>
            <person name="Oh T.K."/>
            <person name="Kim J.F."/>
        </authorList>
    </citation>
    <scope>NUCLEOTIDE SEQUENCE [LARGE SCALE GENOMIC DNA]</scope>
    <source>
        <strain evidence="2">JCM 17741 / KACC 18427 / KCTC 11700BP / SN2</strain>
    </source>
</reference>
<name>F5ZCT7_ALTNA</name>
<evidence type="ECO:0000313" key="1">
    <source>
        <dbReference type="EMBL" id="AEF03699.1"/>
    </source>
</evidence>
<keyword evidence="2" id="KW-1185">Reference proteome</keyword>
<evidence type="ECO:0000313" key="2">
    <source>
        <dbReference type="Proteomes" id="UP000000683"/>
    </source>
</evidence>
<dbReference type="KEGG" id="alt:ambt_10885"/>
<protein>
    <submittedName>
        <fullName evidence="1">Uncharacterized protein</fullName>
    </submittedName>
</protein>
<organism evidence="1 2">
    <name type="scientific">Alteromonas naphthalenivorans</name>
    <dbReference type="NCBI Taxonomy" id="715451"/>
    <lineage>
        <taxon>Bacteria</taxon>
        <taxon>Pseudomonadati</taxon>
        <taxon>Pseudomonadota</taxon>
        <taxon>Gammaproteobacteria</taxon>
        <taxon>Alteromonadales</taxon>
        <taxon>Alteromonadaceae</taxon>
        <taxon>Alteromonas/Salinimonas group</taxon>
        <taxon>Alteromonas</taxon>
    </lineage>
</organism>
<accession>F5ZCT7</accession>
<gene>
    <name evidence="1" type="ordered locus">ambt_10885</name>
</gene>
<dbReference type="EMBL" id="CP002339">
    <property type="protein sequence ID" value="AEF03699.1"/>
    <property type="molecule type" value="Genomic_DNA"/>
</dbReference>